<comment type="caution">
    <text evidence="1">The sequence shown here is derived from an EMBL/GenBank/DDBJ whole genome shotgun (WGS) entry which is preliminary data.</text>
</comment>
<keyword evidence="2" id="KW-1185">Reference proteome</keyword>
<organism evidence="1 2">
    <name type="scientific">Rhodohalobacter sulfatireducens</name>
    <dbReference type="NCBI Taxonomy" id="2911366"/>
    <lineage>
        <taxon>Bacteria</taxon>
        <taxon>Pseudomonadati</taxon>
        <taxon>Balneolota</taxon>
        <taxon>Balneolia</taxon>
        <taxon>Balneolales</taxon>
        <taxon>Balneolaceae</taxon>
        <taxon>Rhodohalobacter</taxon>
    </lineage>
</organism>
<evidence type="ECO:0000313" key="2">
    <source>
        <dbReference type="Proteomes" id="UP001165366"/>
    </source>
</evidence>
<protein>
    <recommendedName>
        <fullName evidence="3">Type IX secretion system membrane protein PorP/SprF</fullName>
    </recommendedName>
</protein>
<dbReference type="EMBL" id="JAKLWS010000011">
    <property type="protein sequence ID" value="MCG2589030.1"/>
    <property type="molecule type" value="Genomic_DNA"/>
</dbReference>
<dbReference type="SUPFAM" id="SSF56935">
    <property type="entry name" value="Porins"/>
    <property type="match status" value="1"/>
</dbReference>
<accession>A0ABS9KDW8</accession>
<dbReference type="RefSeq" id="WP_237854257.1">
    <property type="nucleotide sequence ID" value="NZ_JAKLWS010000011.1"/>
</dbReference>
<evidence type="ECO:0008006" key="3">
    <source>
        <dbReference type="Google" id="ProtNLM"/>
    </source>
</evidence>
<name>A0ABS9KDW8_9BACT</name>
<evidence type="ECO:0000313" key="1">
    <source>
        <dbReference type="EMBL" id="MCG2589030.1"/>
    </source>
</evidence>
<reference evidence="1" key="2">
    <citation type="submission" date="2024-05" db="EMBL/GenBank/DDBJ databases">
        <title>Rhodohalobacter halophilus gen. nov., sp. nov., a moderately halophilic member of the family Balneolaceae.</title>
        <authorList>
            <person name="Xia J."/>
        </authorList>
    </citation>
    <scope>NUCLEOTIDE SEQUENCE</scope>
    <source>
        <strain evidence="1">WB101</strain>
    </source>
</reference>
<sequence>MIQRIQLNYFVGVLLLATLGAYGQVQAQTSLGASSLAMGQTGVAVPNTNWSLFSNVAMMPTDGNRVSFYGFRYVGISEITDMAANLTTQTSWGTLGAGIHRYGFNLFNENRFLLAYKNNLDRFYYGASVSYTHIFQGGDYGAAGAIGFDLGLAAEITDDLWFGARATNLNQPTYGDTDEELPRELATGLSYMLTPEALVTAEIVKDVMFPLSFRSGVQFEIIQSLFIRAGITTQPETYSFGFGYKSSRWDVNFALQQHNPLGLSPALDLAVKF</sequence>
<dbReference type="Gene3D" id="2.40.160.60">
    <property type="entry name" value="Outer membrane protein transport protein (OMPP1/FadL/TodX)"/>
    <property type="match status" value="1"/>
</dbReference>
<reference evidence="1" key="1">
    <citation type="submission" date="2022-01" db="EMBL/GenBank/DDBJ databases">
        <authorList>
            <person name="Wang Y."/>
        </authorList>
    </citation>
    <scope>NUCLEOTIDE SEQUENCE</scope>
    <source>
        <strain evidence="1">WB101</strain>
    </source>
</reference>
<proteinExistence type="predicted"/>
<gene>
    <name evidence="1" type="ORF">L6773_10655</name>
</gene>
<dbReference type="Proteomes" id="UP001165366">
    <property type="component" value="Unassembled WGS sequence"/>
</dbReference>